<name>A0ABW4L5X3_9MICO</name>
<evidence type="ECO:0000313" key="2">
    <source>
        <dbReference type="EMBL" id="MFD1718853.1"/>
    </source>
</evidence>
<dbReference type="EMBL" id="JBHUEE010000007">
    <property type="protein sequence ID" value="MFD1718853.1"/>
    <property type="molecule type" value="Genomic_DNA"/>
</dbReference>
<evidence type="ECO:0000256" key="1">
    <source>
        <dbReference type="SAM" id="Phobius"/>
    </source>
</evidence>
<organism evidence="2 3">
    <name type="scientific">Georgenia deserti</name>
    <dbReference type="NCBI Taxonomy" id="2093781"/>
    <lineage>
        <taxon>Bacteria</taxon>
        <taxon>Bacillati</taxon>
        <taxon>Actinomycetota</taxon>
        <taxon>Actinomycetes</taxon>
        <taxon>Micrococcales</taxon>
        <taxon>Bogoriellaceae</taxon>
        <taxon>Georgenia</taxon>
    </lineage>
</organism>
<keyword evidence="1" id="KW-0472">Membrane</keyword>
<comment type="caution">
    <text evidence="2">The sequence shown here is derived from an EMBL/GenBank/DDBJ whole genome shotgun (WGS) entry which is preliminary data.</text>
</comment>
<evidence type="ECO:0008006" key="4">
    <source>
        <dbReference type="Google" id="ProtNLM"/>
    </source>
</evidence>
<keyword evidence="3" id="KW-1185">Reference proteome</keyword>
<proteinExistence type="predicted"/>
<accession>A0ABW4L5X3</accession>
<keyword evidence="1" id="KW-1133">Transmembrane helix</keyword>
<keyword evidence="1" id="KW-0812">Transmembrane</keyword>
<reference evidence="3" key="1">
    <citation type="journal article" date="2019" name="Int. J. Syst. Evol. Microbiol.">
        <title>The Global Catalogue of Microorganisms (GCM) 10K type strain sequencing project: providing services to taxonomists for standard genome sequencing and annotation.</title>
        <authorList>
            <consortium name="The Broad Institute Genomics Platform"/>
            <consortium name="The Broad Institute Genome Sequencing Center for Infectious Disease"/>
            <person name="Wu L."/>
            <person name="Ma J."/>
        </authorList>
    </citation>
    <scope>NUCLEOTIDE SEQUENCE [LARGE SCALE GENOMIC DNA]</scope>
    <source>
        <strain evidence="3">JCM 17130</strain>
    </source>
</reference>
<dbReference type="Proteomes" id="UP001597277">
    <property type="component" value="Unassembled WGS sequence"/>
</dbReference>
<feature type="transmembrane region" description="Helical" evidence="1">
    <location>
        <begin position="74"/>
        <end position="96"/>
    </location>
</feature>
<protein>
    <recommendedName>
        <fullName evidence="4">AIM24 family protein</fullName>
    </recommendedName>
</protein>
<dbReference type="RefSeq" id="WP_388007970.1">
    <property type="nucleotide sequence ID" value="NZ_JBHUEE010000007.1"/>
</dbReference>
<evidence type="ECO:0000313" key="3">
    <source>
        <dbReference type="Proteomes" id="UP001597277"/>
    </source>
</evidence>
<sequence length="225" mass="23827">MKPTAPWTDADTARLGACRAHVDLSAGRPITPFVDVMASFRPRHGADEQLLAAGPFELYNFQALGDGTYQRGGALAVGTGVLGAAALGATLAASAVGNHSRKKRAQADAVPRWVQIDGGRIVVSNFGFYLETGAGLLPWSLTDLDQIEMVGPGQLLMCGTSMQGTIRWILASDWAELLFVVWTHALAPRHPQLLGGGWLPPGWLDHVRSHGYGSALGPAPGLLEQ</sequence>
<gene>
    <name evidence="2" type="ORF">ACFSE6_13480</name>
</gene>